<feature type="active site" evidence="3">
    <location>
        <position position="116"/>
    </location>
</feature>
<dbReference type="NCBIfam" id="TIGR00274">
    <property type="entry name" value="N-acetylmuramic acid 6-phosphate etherase"/>
    <property type="match status" value="1"/>
</dbReference>
<evidence type="ECO:0000256" key="2">
    <source>
        <dbReference type="ARBA" id="ARBA00023277"/>
    </source>
</evidence>
<dbReference type="EMBL" id="JAUSTY010000008">
    <property type="protein sequence ID" value="MDQ0166310.1"/>
    <property type="molecule type" value="Genomic_DNA"/>
</dbReference>
<dbReference type="PROSITE" id="PS51464">
    <property type="entry name" value="SIS"/>
    <property type="match status" value="1"/>
</dbReference>
<evidence type="ECO:0000313" key="5">
    <source>
        <dbReference type="EMBL" id="MDQ0166310.1"/>
    </source>
</evidence>
<dbReference type="Pfam" id="PF22645">
    <property type="entry name" value="GKRP_SIS_N"/>
    <property type="match status" value="1"/>
</dbReference>
<comment type="miscellaneous">
    <text evidence="3">A lyase-type mechanism (elimination/hydration) is suggested for the cleavage of the lactyl ether bond of MurNAc 6-phosphate, with the formation of an alpha,beta-unsaturated aldehyde intermediate with (E)-stereochemistry, followed by the syn addition of water to give product.</text>
</comment>
<evidence type="ECO:0000256" key="1">
    <source>
        <dbReference type="ARBA" id="ARBA00023239"/>
    </source>
</evidence>
<name>A0ABT9VZM9_9BACI</name>
<dbReference type="Proteomes" id="UP001235840">
    <property type="component" value="Unassembled WGS sequence"/>
</dbReference>
<dbReference type="Gene3D" id="3.40.50.10490">
    <property type="entry name" value="Glucose-6-phosphate isomerase like protein, domain 1"/>
    <property type="match status" value="1"/>
</dbReference>
<gene>
    <name evidence="3" type="primary">murQ</name>
    <name evidence="5" type="ORF">J2S11_002214</name>
</gene>
<comment type="pathway">
    <text evidence="3">Amino-sugar metabolism; N-acetylmuramate degradation.</text>
</comment>
<comment type="caution">
    <text evidence="5">The sequence shown here is derived from an EMBL/GenBank/DDBJ whole genome shotgun (WGS) entry which is preliminary data.</text>
</comment>
<comment type="similarity">
    <text evidence="3">Belongs to the GCKR-like family. MurNAc-6-P etherase subfamily.</text>
</comment>
<dbReference type="GO" id="GO:0016829">
    <property type="term" value="F:lyase activity"/>
    <property type="evidence" value="ECO:0007669"/>
    <property type="project" value="UniProtKB-KW"/>
</dbReference>
<dbReference type="PANTHER" id="PTHR10088:SF4">
    <property type="entry name" value="GLUCOKINASE REGULATORY PROTEIN"/>
    <property type="match status" value="1"/>
</dbReference>
<feature type="domain" description="SIS" evidence="4">
    <location>
        <begin position="57"/>
        <end position="220"/>
    </location>
</feature>
<dbReference type="Gene3D" id="1.10.8.1080">
    <property type="match status" value="1"/>
</dbReference>
<comment type="catalytic activity">
    <reaction evidence="3">
        <text>N-acetyl-D-muramate 6-phosphate + H2O = N-acetyl-D-glucosamine 6-phosphate + (R)-lactate</text>
        <dbReference type="Rhea" id="RHEA:26410"/>
        <dbReference type="ChEBI" id="CHEBI:15377"/>
        <dbReference type="ChEBI" id="CHEBI:16004"/>
        <dbReference type="ChEBI" id="CHEBI:57513"/>
        <dbReference type="ChEBI" id="CHEBI:58722"/>
        <dbReference type="EC" id="4.2.1.126"/>
    </reaction>
</comment>
<keyword evidence="2 3" id="KW-0119">Carbohydrate metabolism</keyword>
<dbReference type="InterPro" id="IPR040190">
    <property type="entry name" value="MURQ/GCKR"/>
</dbReference>
<evidence type="ECO:0000259" key="4">
    <source>
        <dbReference type="PROSITE" id="PS51464"/>
    </source>
</evidence>
<dbReference type="SUPFAM" id="SSF53697">
    <property type="entry name" value="SIS domain"/>
    <property type="match status" value="1"/>
</dbReference>
<sequence length="309" mass="32911">MKEDLISLTTEQINEQSRNIDKQSTYDILKIMNNEDHKVAQAVQNCLQPISEAVDQIHHSIRHGGRLIYVGAGTSGRLGILDAAECPPTFGTPHEMVQAIMAGGSKAILQAVEGAEDSSEHGRLDLIEKELQAGDTVVGITASGRTPYVVGALQYAKEVGAATVGIACNSNSRVGQVADIAIEVEVGPEVIMGSTRLKAATAQKMVLNMLSTATMVKLGKVYQNLMIDLAPTNVKLIDRARRIVANVTNSSYEKAQQVLDLADQEVKTAIVMIEGDATANEARRSIEEAGGMVRAAIGHVLKVKEGDAG</sequence>
<dbReference type="PANTHER" id="PTHR10088">
    <property type="entry name" value="GLUCOKINASE REGULATORY PROTEIN"/>
    <property type="match status" value="1"/>
</dbReference>
<dbReference type="InterPro" id="IPR005486">
    <property type="entry name" value="Glucokinase_regulatory_CS"/>
</dbReference>
<dbReference type="InterPro" id="IPR001347">
    <property type="entry name" value="SIS_dom"/>
</dbReference>
<reference evidence="5 6" key="1">
    <citation type="submission" date="2023-07" db="EMBL/GenBank/DDBJ databases">
        <title>Genomic Encyclopedia of Type Strains, Phase IV (KMG-IV): sequencing the most valuable type-strain genomes for metagenomic binning, comparative biology and taxonomic classification.</title>
        <authorList>
            <person name="Goeker M."/>
        </authorList>
    </citation>
    <scope>NUCLEOTIDE SEQUENCE [LARGE SCALE GENOMIC DNA]</scope>
    <source>
        <strain evidence="5 6">DSM 12751</strain>
    </source>
</reference>
<dbReference type="EC" id="4.2.1.126" evidence="3"/>
<dbReference type="PROSITE" id="PS01272">
    <property type="entry name" value="GCKR"/>
    <property type="match status" value="1"/>
</dbReference>
<accession>A0ABT9VZM9</accession>
<organism evidence="5 6">
    <name type="scientific">Caldalkalibacillus horti</name>
    <dbReference type="NCBI Taxonomy" id="77523"/>
    <lineage>
        <taxon>Bacteria</taxon>
        <taxon>Bacillati</taxon>
        <taxon>Bacillota</taxon>
        <taxon>Bacilli</taxon>
        <taxon>Bacillales</taxon>
        <taxon>Bacillaceae</taxon>
        <taxon>Caldalkalibacillus</taxon>
    </lineage>
</organism>
<feature type="active site" description="Proton donor" evidence="3">
    <location>
        <position position="85"/>
    </location>
</feature>
<proteinExistence type="inferred from homology"/>
<dbReference type="NCBIfam" id="NF009222">
    <property type="entry name" value="PRK12570.1"/>
    <property type="match status" value="1"/>
</dbReference>
<keyword evidence="1 3" id="KW-0456">Lyase</keyword>
<comment type="function">
    <text evidence="3">Specifically catalyzes the cleavage of the D-lactyl ether substituent of MurNAc 6-phosphate, producing GlcNAc 6-phosphate and D-lactate.</text>
</comment>
<dbReference type="NCBIfam" id="NF003915">
    <property type="entry name" value="PRK05441.1"/>
    <property type="match status" value="1"/>
</dbReference>
<evidence type="ECO:0000256" key="3">
    <source>
        <dbReference type="HAMAP-Rule" id="MF_00068"/>
    </source>
</evidence>
<protein>
    <recommendedName>
        <fullName evidence="3">N-acetylmuramic acid 6-phosphate etherase</fullName>
        <shortName evidence="3">MurNAc-6-P etherase</shortName>
        <ecNumber evidence="3">4.2.1.126</ecNumber>
    </recommendedName>
    <alternativeName>
        <fullName evidence="3">N-acetylmuramic acid 6-phosphate hydrolase</fullName>
    </alternativeName>
    <alternativeName>
        <fullName evidence="3">N-acetylmuramic acid 6-phosphate lyase</fullName>
    </alternativeName>
</protein>
<dbReference type="InterPro" id="IPR046348">
    <property type="entry name" value="SIS_dom_sf"/>
</dbReference>
<dbReference type="CDD" id="cd05007">
    <property type="entry name" value="SIS_Etherase"/>
    <property type="match status" value="1"/>
</dbReference>
<dbReference type="HAMAP" id="MF_00068">
    <property type="entry name" value="MurQ"/>
    <property type="match status" value="1"/>
</dbReference>
<evidence type="ECO:0000313" key="6">
    <source>
        <dbReference type="Proteomes" id="UP001235840"/>
    </source>
</evidence>
<keyword evidence="6" id="KW-1185">Reference proteome</keyword>
<comment type="subunit">
    <text evidence="3">Homodimer.</text>
</comment>
<dbReference type="InterPro" id="IPR005488">
    <property type="entry name" value="Etherase_MurQ"/>
</dbReference>